<feature type="compositionally biased region" description="Low complexity" evidence="1">
    <location>
        <begin position="17"/>
        <end position="31"/>
    </location>
</feature>
<reference evidence="2" key="4">
    <citation type="submission" date="2019-03" db="UniProtKB">
        <authorList>
            <consortium name="EnsemblPlants"/>
        </authorList>
    </citation>
    <scope>IDENTIFICATION</scope>
</reference>
<dbReference type="Proteomes" id="UP000015105">
    <property type="component" value="Chromosome 1D"/>
</dbReference>
<reference evidence="2" key="5">
    <citation type="journal article" date="2021" name="G3 (Bethesda)">
        <title>Aegilops tauschii genome assembly Aet v5.0 features greater sequence contiguity and improved annotation.</title>
        <authorList>
            <person name="Wang L."/>
            <person name="Zhu T."/>
            <person name="Rodriguez J.C."/>
            <person name="Deal K.R."/>
            <person name="Dubcovsky J."/>
            <person name="McGuire P.E."/>
            <person name="Lux T."/>
            <person name="Spannagl M."/>
            <person name="Mayer K.F.X."/>
            <person name="Baldrich P."/>
            <person name="Meyers B.C."/>
            <person name="Huo N."/>
            <person name="Gu Y.Q."/>
            <person name="Zhou H."/>
            <person name="Devos K.M."/>
            <person name="Bennetzen J.L."/>
            <person name="Unver T."/>
            <person name="Budak H."/>
            <person name="Gulick P.J."/>
            <person name="Galiba G."/>
            <person name="Kalapos B."/>
            <person name="Nelson D.R."/>
            <person name="Li P."/>
            <person name="You F.M."/>
            <person name="Luo M.C."/>
            <person name="Dvorak J."/>
        </authorList>
    </citation>
    <scope>NUCLEOTIDE SEQUENCE [LARGE SCALE GENOMIC DNA]</scope>
    <source>
        <strain evidence="2">cv. AL8/78</strain>
    </source>
</reference>
<name>A0A452Y4D0_AEGTS</name>
<keyword evidence="3" id="KW-1185">Reference proteome</keyword>
<organism evidence="2 3">
    <name type="scientific">Aegilops tauschii subsp. strangulata</name>
    <name type="common">Goatgrass</name>
    <dbReference type="NCBI Taxonomy" id="200361"/>
    <lineage>
        <taxon>Eukaryota</taxon>
        <taxon>Viridiplantae</taxon>
        <taxon>Streptophyta</taxon>
        <taxon>Embryophyta</taxon>
        <taxon>Tracheophyta</taxon>
        <taxon>Spermatophyta</taxon>
        <taxon>Magnoliopsida</taxon>
        <taxon>Liliopsida</taxon>
        <taxon>Poales</taxon>
        <taxon>Poaceae</taxon>
        <taxon>BOP clade</taxon>
        <taxon>Pooideae</taxon>
        <taxon>Triticodae</taxon>
        <taxon>Triticeae</taxon>
        <taxon>Triticinae</taxon>
        <taxon>Aegilops</taxon>
    </lineage>
</organism>
<dbReference type="AlphaFoldDB" id="A0A452Y4D0"/>
<dbReference type="EnsemblPlants" id="AET1Gv20284000.1">
    <property type="protein sequence ID" value="AET1Gv20284000.1"/>
    <property type="gene ID" value="AET1Gv20284000"/>
</dbReference>
<feature type="region of interest" description="Disordered" evidence="1">
    <location>
        <begin position="17"/>
        <end position="66"/>
    </location>
</feature>
<proteinExistence type="predicted"/>
<accession>A0A452Y4D0</accession>
<evidence type="ECO:0000313" key="2">
    <source>
        <dbReference type="EnsemblPlants" id="AET1Gv20284000.1"/>
    </source>
</evidence>
<dbReference type="PANTHER" id="PTHR36705">
    <property type="entry name" value="CLAVATA3/ESR (CLE)-RELATED PROTEIN 20"/>
    <property type="match status" value="1"/>
</dbReference>
<dbReference type="Gramene" id="AET1Gv20284000.1">
    <property type="protein sequence ID" value="AET1Gv20284000.1"/>
    <property type="gene ID" value="AET1Gv20284000"/>
</dbReference>
<feature type="compositionally biased region" description="Basic and acidic residues" evidence="1">
    <location>
        <begin position="49"/>
        <end position="65"/>
    </location>
</feature>
<evidence type="ECO:0000256" key="1">
    <source>
        <dbReference type="SAM" id="MobiDB-lite"/>
    </source>
</evidence>
<protein>
    <submittedName>
        <fullName evidence="2">Uncharacterized protein</fullName>
    </submittedName>
</protein>
<reference evidence="3" key="1">
    <citation type="journal article" date="2014" name="Science">
        <title>Ancient hybridizations among the ancestral genomes of bread wheat.</title>
        <authorList>
            <consortium name="International Wheat Genome Sequencing Consortium,"/>
            <person name="Marcussen T."/>
            <person name="Sandve S.R."/>
            <person name="Heier L."/>
            <person name="Spannagl M."/>
            <person name="Pfeifer M."/>
            <person name="Jakobsen K.S."/>
            <person name="Wulff B.B."/>
            <person name="Steuernagel B."/>
            <person name="Mayer K.F."/>
            <person name="Olsen O.A."/>
        </authorList>
    </citation>
    <scope>NUCLEOTIDE SEQUENCE [LARGE SCALE GENOMIC DNA]</scope>
    <source>
        <strain evidence="3">cv. AL8/78</strain>
    </source>
</reference>
<reference evidence="3" key="2">
    <citation type="journal article" date="2017" name="Nat. Plants">
        <title>The Aegilops tauschii genome reveals multiple impacts of transposons.</title>
        <authorList>
            <person name="Zhao G."/>
            <person name="Zou C."/>
            <person name="Li K."/>
            <person name="Wang K."/>
            <person name="Li T."/>
            <person name="Gao L."/>
            <person name="Zhang X."/>
            <person name="Wang H."/>
            <person name="Yang Z."/>
            <person name="Liu X."/>
            <person name="Jiang W."/>
            <person name="Mao L."/>
            <person name="Kong X."/>
            <person name="Jiao Y."/>
            <person name="Jia J."/>
        </authorList>
    </citation>
    <scope>NUCLEOTIDE SEQUENCE [LARGE SCALE GENOMIC DNA]</scope>
    <source>
        <strain evidence="3">cv. AL8/78</strain>
    </source>
</reference>
<feature type="region of interest" description="Disordered" evidence="1">
    <location>
        <begin position="114"/>
        <end position="133"/>
    </location>
</feature>
<evidence type="ECO:0000313" key="3">
    <source>
        <dbReference type="Proteomes" id="UP000015105"/>
    </source>
</evidence>
<reference evidence="2" key="3">
    <citation type="journal article" date="2017" name="Nature">
        <title>Genome sequence of the progenitor of the wheat D genome Aegilops tauschii.</title>
        <authorList>
            <person name="Luo M.C."/>
            <person name="Gu Y.Q."/>
            <person name="Puiu D."/>
            <person name="Wang H."/>
            <person name="Twardziok S.O."/>
            <person name="Deal K.R."/>
            <person name="Huo N."/>
            <person name="Zhu T."/>
            <person name="Wang L."/>
            <person name="Wang Y."/>
            <person name="McGuire P.E."/>
            <person name="Liu S."/>
            <person name="Long H."/>
            <person name="Ramasamy R.K."/>
            <person name="Rodriguez J.C."/>
            <person name="Van S.L."/>
            <person name="Yuan L."/>
            <person name="Wang Z."/>
            <person name="Xia Z."/>
            <person name="Xiao L."/>
            <person name="Anderson O.D."/>
            <person name="Ouyang S."/>
            <person name="Liang Y."/>
            <person name="Zimin A.V."/>
            <person name="Pertea G."/>
            <person name="Qi P."/>
            <person name="Bennetzen J.L."/>
            <person name="Dai X."/>
            <person name="Dawson M.W."/>
            <person name="Muller H.G."/>
            <person name="Kugler K."/>
            <person name="Rivarola-Duarte L."/>
            <person name="Spannagl M."/>
            <person name="Mayer K.F.X."/>
            <person name="Lu F.H."/>
            <person name="Bevan M.W."/>
            <person name="Leroy P."/>
            <person name="Li P."/>
            <person name="You F.M."/>
            <person name="Sun Q."/>
            <person name="Liu Z."/>
            <person name="Lyons E."/>
            <person name="Wicker T."/>
            <person name="Salzberg S.L."/>
            <person name="Devos K.M."/>
            <person name="Dvorak J."/>
        </authorList>
    </citation>
    <scope>NUCLEOTIDE SEQUENCE [LARGE SCALE GENOMIC DNA]</scope>
    <source>
        <strain evidence="2">cv. AL8/78</strain>
    </source>
</reference>
<sequence length="166" mass="18133">SIPSIIADYAFTQVANQRQNSPLSSSRSPAAPIYPLTPPLQPISTPIGGREREREKERERERNREGAAGMNCVKILVLLSLIPLALRGAALLVVPSPSSPDSASRTGVLAPVQAEQWRQERRRTAGRQARGGRATTIAPFAPRRFGGFFRDDKRFAPTGSNPLHNL</sequence>
<dbReference type="PANTHER" id="PTHR36705:SF11">
    <property type="entry name" value="OS05G0170600 PROTEIN"/>
    <property type="match status" value="1"/>
</dbReference>